<dbReference type="SUPFAM" id="SSF56935">
    <property type="entry name" value="Porins"/>
    <property type="match status" value="1"/>
</dbReference>
<reference evidence="6" key="1">
    <citation type="journal article" date="2019" name="Int. J. Syst. Evol. Microbiol.">
        <title>The Global Catalogue of Microorganisms (GCM) 10K type strain sequencing project: providing services to taxonomists for standard genome sequencing and annotation.</title>
        <authorList>
            <consortium name="The Broad Institute Genomics Platform"/>
            <consortium name="The Broad Institute Genome Sequencing Center for Infectious Disease"/>
            <person name="Wu L."/>
            <person name="Ma J."/>
        </authorList>
    </citation>
    <scope>NUCLEOTIDE SEQUENCE [LARGE SCALE GENOMIC DNA]</scope>
    <source>
        <strain evidence="6">JCM 17664</strain>
    </source>
</reference>
<evidence type="ECO:0000313" key="5">
    <source>
        <dbReference type="EMBL" id="GAA4315853.1"/>
    </source>
</evidence>
<protein>
    <submittedName>
        <fullName evidence="5">TonB-dependent receptor</fullName>
    </submittedName>
</protein>
<dbReference type="InterPro" id="IPR012910">
    <property type="entry name" value="Plug_dom"/>
</dbReference>
<evidence type="ECO:0000313" key="6">
    <source>
        <dbReference type="Proteomes" id="UP001501207"/>
    </source>
</evidence>
<dbReference type="RefSeq" id="WP_344980283.1">
    <property type="nucleotide sequence ID" value="NZ_BAABFN010000007.1"/>
</dbReference>
<proteinExistence type="predicted"/>
<dbReference type="Gene3D" id="2.60.40.1120">
    <property type="entry name" value="Carboxypeptidase-like, regulatory domain"/>
    <property type="match status" value="1"/>
</dbReference>
<feature type="domain" description="TonB-dependent receptor plug" evidence="4">
    <location>
        <begin position="130"/>
        <end position="239"/>
    </location>
</feature>
<dbReference type="Pfam" id="PF13715">
    <property type="entry name" value="CarbopepD_reg_2"/>
    <property type="match status" value="1"/>
</dbReference>
<dbReference type="InterPro" id="IPR008969">
    <property type="entry name" value="CarboxyPept-like_regulatory"/>
</dbReference>
<dbReference type="EMBL" id="BAABFN010000007">
    <property type="protein sequence ID" value="GAA4315853.1"/>
    <property type="molecule type" value="Genomic_DNA"/>
</dbReference>
<gene>
    <name evidence="5" type="ORF">GCM10023143_27450</name>
</gene>
<accession>A0ABP8G2C0</accession>
<comment type="caution">
    <text evidence="5">The sequence shown here is derived from an EMBL/GenBank/DDBJ whole genome shotgun (WGS) entry which is preliminary data.</text>
</comment>
<dbReference type="Gene3D" id="2.40.170.20">
    <property type="entry name" value="TonB-dependent receptor, beta-barrel domain"/>
    <property type="match status" value="1"/>
</dbReference>
<evidence type="ECO:0000256" key="3">
    <source>
        <dbReference type="ARBA" id="ARBA00023237"/>
    </source>
</evidence>
<dbReference type="Gene3D" id="2.170.130.10">
    <property type="entry name" value="TonB-dependent receptor, plug domain"/>
    <property type="match status" value="1"/>
</dbReference>
<comment type="subcellular location">
    <subcellularLocation>
        <location evidence="1">Cell outer membrane</location>
    </subcellularLocation>
</comment>
<keyword evidence="3" id="KW-0998">Cell outer membrane</keyword>
<organism evidence="5 6">
    <name type="scientific">Compostibacter hankyongensis</name>
    <dbReference type="NCBI Taxonomy" id="1007089"/>
    <lineage>
        <taxon>Bacteria</taxon>
        <taxon>Pseudomonadati</taxon>
        <taxon>Bacteroidota</taxon>
        <taxon>Chitinophagia</taxon>
        <taxon>Chitinophagales</taxon>
        <taxon>Chitinophagaceae</taxon>
        <taxon>Compostibacter</taxon>
    </lineage>
</organism>
<sequence>MTVLLLLTVVRSAYSYGLRDGAPPLAAVSGMQSASFVLSGVVENEKGDPLVGATVGVKGTANGTNTDINGKFLLEVPHASDSLVVSFIGYKTRTLLIGNRKHLTIKLMPDVEGNKLNEVQVVGYGTQKKATMVGAISSVSVKDLRQFSTPSLTNAIGGKLAGVLTRQTSGEPGYDAAKVFIRGQVSQAGVNKPLIIIDGVERELQDYWTTLNIQDIASFSVLKDASATSVYGNRGANGVILITTKQGEAGKPVITFRTETAEVTPLRIPDYINGYQYANLVNEALKNVGQPPKYSPAEIQKYKDGTDPYLYPNVDWEALVLRKHTKQSINNLGISGGSERVKYYANLGYTLQQGIYNEDPKVPYPTNAALKRYNLRANLDFQLSRRFSLSLDMAGIISTANFPGRSAGQIFQALMFTPPNAYPVVNPDGSSPGGFGNIQLNPYAVITQTGYTKQYYSTLMNNLSAKWDLSYLTKGLSVTGLIAYDVVDITQNVRQKTPELYSYTRNTSGEDVYTIVSTETPLGFYLLNENYKTVYYQGAVHYERAFARHNLTGLLAAERREFTNVDAGSSVANIPQRRQGIIGRVTYNYDTRYMLEVNAAYNGSENFPKGKRYGLFPSVGAGWLVSNEKFWHIPFVSTLKLRGSYGLVGNDQIGGDRFLYLSTFNKSAPGYTFGINQNIDPGGKSEARIGNADLTWERAYKANLGFDLELMDGKFTLTADVFHERREGQLLSRASVPDYAGYPGGTLPYANIGITTNKGIDGSLQFRNTTQGGFYYSFNGTFTFAKNNIVENDAPPALYPWQELRDHVIGANLGYVGIGFFEDQKDIDNSPSQAFLQSVTRPGDAKYKDINGDGRITDADRTVIGTYGSEPQIMYGLGATVAWKGFDASVFFNGAARRDYFYSSGDQAYTAWIFSGGVGTYNVLRDIYDQRWVPGADNSHAKFPAVRGVSTNNYIGSTVWQRGGDFLRIKNAEIGYTLPEVWVKRLKLRTLRIFIQGTNLATWDKIKVVDPESNFSTGAYPLTKTYNFGLETSF</sequence>
<name>A0ABP8G2C0_9BACT</name>
<dbReference type="InterPro" id="IPR036942">
    <property type="entry name" value="Beta-barrel_TonB_sf"/>
</dbReference>
<evidence type="ECO:0000256" key="2">
    <source>
        <dbReference type="ARBA" id="ARBA00023136"/>
    </source>
</evidence>
<dbReference type="InterPro" id="IPR023997">
    <property type="entry name" value="TonB-dep_OMP_SusC/RagA_CS"/>
</dbReference>
<evidence type="ECO:0000259" key="4">
    <source>
        <dbReference type="Pfam" id="PF07715"/>
    </source>
</evidence>
<dbReference type="Proteomes" id="UP001501207">
    <property type="component" value="Unassembled WGS sequence"/>
</dbReference>
<dbReference type="NCBIfam" id="TIGR04056">
    <property type="entry name" value="OMP_RagA_SusC"/>
    <property type="match status" value="1"/>
</dbReference>
<evidence type="ECO:0000256" key="1">
    <source>
        <dbReference type="ARBA" id="ARBA00004442"/>
    </source>
</evidence>
<dbReference type="Pfam" id="PF07715">
    <property type="entry name" value="Plug"/>
    <property type="match status" value="1"/>
</dbReference>
<dbReference type="SUPFAM" id="SSF49464">
    <property type="entry name" value="Carboxypeptidase regulatory domain-like"/>
    <property type="match status" value="1"/>
</dbReference>
<keyword evidence="5" id="KW-0675">Receptor</keyword>
<dbReference type="InterPro" id="IPR023996">
    <property type="entry name" value="TonB-dep_OMP_SusC/RagA"/>
</dbReference>
<keyword evidence="6" id="KW-1185">Reference proteome</keyword>
<keyword evidence="2" id="KW-0472">Membrane</keyword>
<dbReference type="InterPro" id="IPR037066">
    <property type="entry name" value="Plug_dom_sf"/>
</dbReference>
<dbReference type="NCBIfam" id="TIGR04057">
    <property type="entry name" value="SusC_RagA_signa"/>
    <property type="match status" value="1"/>
</dbReference>